<keyword evidence="3" id="KW-0804">Transcription</keyword>
<evidence type="ECO:0000313" key="6">
    <source>
        <dbReference type="Proteomes" id="UP000229433"/>
    </source>
</evidence>
<evidence type="ECO:0000256" key="3">
    <source>
        <dbReference type="ARBA" id="ARBA00023163"/>
    </source>
</evidence>
<keyword evidence="1" id="KW-0805">Transcription regulation</keyword>
<dbReference type="PROSITE" id="PS00041">
    <property type="entry name" value="HTH_ARAC_FAMILY_1"/>
    <property type="match status" value="1"/>
</dbReference>
<dbReference type="InterPro" id="IPR009057">
    <property type="entry name" value="Homeodomain-like_sf"/>
</dbReference>
<evidence type="ECO:0000259" key="4">
    <source>
        <dbReference type="PROSITE" id="PS01124"/>
    </source>
</evidence>
<dbReference type="Pfam" id="PF12833">
    <property type="entry name" value="HTH_18"/>
    <property type="match status" value="1"/>
</dbReference>
<dbReference type="SUPFAM" id="SSF46689">
    <property type="entry name" value="Homeodomain-like"/>
    <property type="match status" value="2"/>
</dbReference>
<dbReference type="PRINTS" id="PR00032">
    <property type="entry name" value="HTHARAC"/>
</dbReference>
<dbReference type="SUPFAM" id="SSF51215">
    <property type="entry name" value="Regulatory protein AraC"/>
    <property type="match status" value="1"/>
</dbReference>
<comment type="caution">
    <text evidence="5">The sequence shown here is derived from an EMBL/GenBank/DDBJ whole genome shotgun (WGS) entry which is preliminary data.</text>
</comment>
<dbReference type="InterPro" id="IPR020449">
    <property type="entry name" value="Tscrpt_reg_AraC-type_HTH"/>
</dbReference>
<evidence type="ECO:0000313" key="5">
    <source>
        <dbReference type="EMBL" id="PHQ29203.1"/>
    </source>
</evidence>
<keyword evidence="2" id="KW-0238">DNA-binding</keyword>
<dbReference type="InterPro" id="IPR018060">
    <property type="entry name" value="HTH_AraC"/>
</dbReference>
<dbReference type="Proteomes" id="UP000229433">
    <property type="component" value="Unassembled WGS sequence"/>
</dbReference>
<name>A0A2G1VR18_9FLAO</name>
<dbReference type="EMBL" id="NQXA01000008">
    <property type="protein sequence ID" value="PHQ29203.1"/>
    <property type="molecule type" value="Genomic_DNA"/>
</dbReference>
<dbReference type="AlphaFoldDB" id="A0A2G1VR18"/>
<dbReference type="PROSITE" id="PS01124">
    <property type="entry name" value="HTH_ARAC_FAMILY_2"/>
    <property type="match status" value="1"/>
</dbReference>
<accession>A0A2G1VR18</accession>
<feature type="domain" description="HTH araC/xylS-type" evidence="4">
    <location>
        <begin position="189"/>
        <end position="287"/>
    </location>
</feature>
<dbReference type="SMART" id="SM00342">
    <property type="entry name" value="HTH_ARAC"/>
    <property type="match status" value="1"/>
</dbReference>
<dbReference type="RefSeq" id="WP_099646403.1">
    <property type="nucleotide sequence ID" value="NZ_KZ319291.1"/>
</dbReference>
<dbReference type="PANTHER" id="PTHR43280">
    <property type="entry name" value="ARAC-FAMILY TRANSCRIPTIONAL REGULATOR"/>
    <property type="match status" value="1"/>
</dbReference>
<proteinExistence type="predicted"/>
<dbReference type="GO" id="GO:0043565">
    <property type="term" value="F:sequence-specific DNA binding"/>
    <property type="evidence" value="ECO:0007669"/>
    <property type="project" value="InterPro"/>
</dbReference>
<evidence type="ECO:0000256" key="2">
    <source>
        <dbReference type="ARBA" id="ARBA00023125"/>
    </source>
</evidence>
<dbReference type="InterPro" id="IPR018062">
    <property type="entry name" value="HTH_AraC-typ_CS"/>
</dbReference>
<dbReference type="InterPro" id="IPR037923">
    <property type="entry name" value="HTH-like"/>
</dbReference>
<dbReference type="OrthoDB" id="1007602at2"/>
<organism evidence="5 6">
    <name type="scientific">Leeuwenhoekiella nanhaiensis</name>
    <dbReference type="NCBI Taxonomy" id="1655491"/>
    <lineage>
        <taxon>Bacteria</taxon>
        <taxon>Pseudomonadati</taxon>
        <taxon>Bacteroidota</taxon>
        <taxon>Flavobacteriia</taxon>
        <taxon>Flavobacteriales</taxon>
        <taxon>Flavobacteriaceae</taxon>
        <taxon>Leeuwenhoekiella</taxon>
    </lineage>
</organism>
<dbReference type="Gene3D" id="1.10.10.60">
    <property type="entry name" value="Homeodomain-like"/>
    <property type="match status" value="2"/>
</dbReference>
<protein>
    <submittedName>
        <fullName evidence="5">AraC family transcriptional regulator</fullName>
    </submittedName>
</protein>
<reference evidence="5 6" key="1">
    <citation type="submission" date="2017-08" db="EMBL/GenBank/DDBJ databases">
        <title>The whole genome shortgun sequences of strain Leeuwenhoekiella nanhaiensis G18 from the South China Sea.</title>
        <authorList>
            <person name="Liu Q."/>
        </authorList>
    </citation>
    <scope>NUCLEOTIDE SEQUENCE [LARGE SCALE GENOMIC DNA]</scope>
    <source>
        <strain evidence="5 6">G18</strain>
    </source>
</reference>
<gene>
    <name evidence="5" type="ORF">CJ305_11395</name>
</gene>
<dbReference type="PANTHER" id="PTHR43280:SF28">
    <property type="entry name" value="HTH-TYPE TRANSCRIPTIONAL ACTIVATOR RHAS"/>
    <property type="match status" value="1"/>
</dbReference>
<evidence type="ECO:0000256" key="1">
    <source>
        <dbReference type="ARBA" id="ARBA00023015"/>
    </source>
</evidence>
<sequence>MSSKRFTHTFSLLNIDCVELSNRWNYKNVISPYYRIYYIEAGSGSLSSPSKKVNLKPGYLYLIPSFTLCDFKCDGYMQQYFVQFFEESQDTGALFKDNRQIMELEALETDVILFKKLLKLNPGRGINRSDNPEIYEKEDFYKEYQNLNRNMKASVQFETQGIILILLSRFIESIRYSENQSRKIPSVVLDAMNYIQLNLNQAITVTELAEKANQNRDYFSREFLEHTGKRPLAYIHEKRIERAQYLIVTTNKTLLDIAIETGFNNLPHFTKVFKKHLNSTPGAYRKQNLQIT</sequence>
<dbReference type="GO" id="GO:0003700">
    <property type="term" value="F:DNA-binding transcription factor activity"/>
    <property type="evidence" value="ECO:0007669"/>
    <property type="project" value="InterPro"/>
</dbReference>
<keyword evidence="6" id="KW-1185">Reference proteome</keyword>